<protein>
    <recommendedName>
        <fullName evidence="3">Alpha-L-glutamate ligase-related protein ATP-grasp domain-containing protein</fullName>
    </recommendedName>
</protein>
<sequence>MSHEGRIERLNGITNLTHWRRFADRFFAVRPRPPRQLTAYLVERGFYPDKLDLYGLPNALADDYLSDLQVELLPYVNGRNRLVLENRNLFWQVFSGVLPLARPIALVTRRQVRVVDRLWEKVVEGGQENTRFILVALPLDDCQAQRSFQLEVKGGRVIAGGGEEAASDLRGFLAAQPVDLLLCLRAWSAPGYAKLAMGVDSRLKLLFLLNPKDNLPYLISAIYLLDGIGTTPAGGDGNEYVSARIDNDTGCIASIVRVEQVSRRQEVAAAFGDKGVLAVGDAIPGWLELVMQLQAGLRRLPLFGVIQLDVALAESGPMVVDAGARVSAAAFQVHGPIMGGDVQRRFLKEFGV</sequence>
<evidence type="ECO:0000313" key="2">
    <source>
        <dbReference type="Proteomes" id="UP000256763"/>
    </source>
</evidence>
<proteinExistence type="predicted"/>
<evidence type="ECO:0008006" key="3">
    <source>
        <dbReference type="Google" id="ProtNLM"/>
    </source>
</evidence>
<evidence type="ECO:0000313" key="1">
    <source>
        <dbReference type="EMBL" id="RFA34651.1"/>
    </source>
</evidence>
<dbReference type="AlphaFoldDB" id="A0A3E0WR68"/>
<dbReference type="EMBL" id="NFZW01000015">
    <property type="protein sequence ID" value="RFA34651.1"/>
    <property type="molecule type" value="Genomic_DNA"/>
</dbReference>
<dbReference type="Proteomes" id="UP000256763">
    <property type="component" value="Unassembled WGS sequence"/>
</dbReference>
<dbReference type="OrthoDB" id="7068720at2"/>
<keyword evidence="2" id="KW-1185">Reference proteome</keyword>
<name>A0A3E0WR68_9GAMM</name>
<reference evidence="2" key="1">
    <citation type="submission" date="2017-05" db="EMBL/GenBank/DDBJ databases">
        <authorList>
            <person name="Sharma S."/>
            <person name="Sidhu C."/>
            <person name="Pinnaka A.K."/>
        </authorList>
    </citation>
    <scope>NUCLEOTIDE SEQUENCE [LARGE SCALE GENOMIC DNA]</scope>
    <source>
        <strain evidence="2">AK93</strain>
    </source>
</reference>
<accession>A0A3E0WR68</accession>
<dbReference type="RefSeq" id="WP_116302844.1">
    <property type="nucleotide sequence ID" value="NZ_NFZV01000014.1"/>
</dbReference>
<comment type="caution">
    <text evidence="1">The sequence shown here is derived from an EMBL/GenBank/DDBJ whole genome shotgun (WGS) entry which is preliminary data.</text>
</comment>
<gene>
    <name evidence="1" type="ORF">CAL65_14920</name>
</gene>
<organism evidence="1 2">
    <name type="scientific">Alkalilimnicola ehrlichii</name>
    <dbReference type="NCBI Taxonomy" id="351052"/>
    <lineage>
        <taxon>Bacteria</taxon>
        <taxon>Pseudomonadati</taxon>
        <taxon>Pseudomonadota</taxon>
        <taxon>Gammaproteobacteria</taxon>
        <taxon>Chromatiales</taxon>
        <taxon>Ectothiorhodospiraceae</taxon>
        <taxon>Alkalilimnicola</taxon>
    </lineage>
</organism>